<dbReference type="Pfam" id="PF03441">
    <property type="entry name" value="FAD_binding_7"/>
    <property type="match status" value="1"/>
</dbReference>
<evidence type="ECO:0000313" key="5">
    <source>
        <dbReference type="EMBL" id="TWI85239.1"/>
    </source>
</evidence>
<evidence type="ECO:0000256" key="2">
    <source>
        <dbReference type="ARBA" id="ARBA00022827"/>
    </source>
</evidence>
<gene>
    <name evidence="5" type="ORF">IQ13_0397</name>
</gene>
<dbReference type="GO" id="GO:0071949">
    <property type="term" value="F:FAD binding"/>
    <property type="evidence" value="ECO:0007669"/>
    <property type="project" value="TreeGrafter"/>
</dbReference>
<feature type="domain" description="Cryptochrome/DNA photolyase FAD-binding" evidence="4">
    <location>
        <begin position="68"/>
        <end position="190"/>
    </location>
</feature>
<feature type="binding site" evidence="3">
    <location>
        <begin position="166"/>
        <end position="168"/>
    </location>
    <ligand>
        <name>FAD</name>
        <dbReference type="ChEBI" id="CHEBI:57692"/>
    </ligand>
</feature>
<dbReference type="PANTHER" id="PTHR11455">
    <property type="entry name" value="CRYPTOCHROME"/>
    <property type="match status" value="1"/>
</dbReference>
<dbReference type="Gene3D" id="1.25.40.80">
    <property type="match status" value="1"/>
</dbReference>
<accession>A0A562SVA0</accession>
<evidence type="ECO:0000256" key="1">
    <source>
        <dbReference type="ARBA" id="ARBA00022630"/>
    </source>
</evidence>
<organism evidence="5 6">
    <name type="scientific">Lacibacter cauensis</name>
    <dbReference type="NCBI Taxonomy" id="510947"/>
    <lineage>
        <taxon>Bacteria</taxon>
        <taxon>Pseudomonadati</taxon>
        <taxon>Bacteroidota</taxon>
        <taxon>Chitinophagia</taxon>
        <taxon>Chitinophagales</taxon>
        <taxon>Chitinophagaceae</taxon>
        <taxon>Lacibacter</taxon>
    </lineage>
</organism>
<keyword evidence="5" id="KW-0456">Lyase</keyword>
<evidence type="ECO:0000313" key="6">
    <source>
        <dbReference type="Proteomes" id="UP000316167"/>
    </source>
</evidence>
<reference evidence="5 6" key="1">
    <citation type="journal article" date="2015" name="Stand. Genomic Sci.">
        <title>Genomic Encyclopedia of Bacterial and Archaeal Type Strains, Phase III: the genomes of soil and plant-associated and newly described type strains.</title>
        <authorList>
            <person name="Whitman W.B."/>
            <person name="Woyke T."/>
            <person name="Klenk H.P."/>
            <person name="Zhou Y."/>
            <person name="Lilburn T.G."/>
            <person name="Beck B.J."/>
            <person name="De Vos P."/>
            <person name="Vandamme P."/>
            <person name="Eisen J.A."/>
            <person name="Garrity G."/>
            <person name="Hugenholtz P."/>
            <person name="Kyrpides N.C."/>
        </authorList>
    </citation>
    <scope>NUCLEOTIDE SEQUENCE [LARGE SCALE GENOMIC DNA]</scope>
    <source>
        <strain evidence="5 6">CGMCC 1.7271</strain>
    </source>
</reference>
<dbReference type="GO" id="GO:0005737">
    <property type="term" value="C:cytoplasm"/>
    <property type="evidence" value="ECO:0007669"/>
    <property type="project" value="TreeGrafter"/>
</dbReference>
<dbReference type="PANTHER" id="PTHR11455:SF18">
    <property type="entry name" value="SI:CH1073-390K14.1"/>
    <property type="match status" value="1"/>
</dbReference>
<dbReference type="GO" id="GO:0032922">
    <property type="term" value="P:circadian regulation of gene expression"/>
    <property type="evidence" value="ECO:0007669"/>
    <property type="project" value="TreeGrafter"/>
</dbReference>
<feature type="binding site" evidence="3">
    <location>
        <position position="23"/>
    </location>
    <ligand>
        <name>FAD</name>
        <dbReference type="ChEBI" id="CHEBI:57692"/>
    </ligand>
</feature>
<comment type="cofactor">
    <cofactor evidence="3">
        <name>FAD</name>
        <dbReference type="ChEBI" id="CHEBI:57692"/>
    </cofactor>
    <text evidence="3">Binds 1 FAD per subunit.</text>
</comment>
<feature type="binding site" evidence="3">
    <location>
        <position position="68"/>
    </location>
    <ligand>
        <name>FAD</name>
        <dbReference type="ChEBI" id="CHEBI:57692"/>
    </ligand>
</feature>
<dbReference type="AlphaFoldDB" id="A0A562SVA0"/>
<keyword evidence="2 3" id="KW-0274">FAD</keyword>
<dbReference type="Proteomes" id="UP000316167">
    <property type="component" value="Unassembled WGS sequence"/>
</dbReference>
<dbReference type="OrthoDB" id="9772484at2"/>
<evidence type="ECO:0000256" key="3">
    <source>
        <dbReference type="PIRSR" id="PIRSR602081-1"/>
    </source>
</evidence>
<dbReference type="GO" id="GO:0003677">
    <property type="term" value="F:DNA binding"/>
    <property type="evidence" value="ECO:0007669"/>
    <property type="project" value="TreeGrafter"/>
</dbReference>
<protein>
    <submittedName>
        <fullName evidence="5">Deoxyribodipyrimidine photo-lyase</fullName>
    </submittedName>
</protein>
<dbReference type="GO" id="GO:0003904">
    <property type="term" value="F:deoxyribodipyrimidine photo-lyase activity"/>
    <property type="evidence" value="ECO:0007669"/>
    <property type="project" value="TreeGrafter"/>
</dbReference>
<feature type="binding site" evidence="3">
    <location>
        <begin position="35"/>
        <end position="38"/>
    </location>
    <ligand>
        <name>FAD</name>
        <dbReference type="ChEBI" id="CHEBI:57692"/>
    </ligand>
</feature>
<dbReference type="RefSeq" id="WP_144883961.1">
    <property type="nucleotide sequence ID" value="NZ_VLLE01000002.1"/>
</dbReference>
<evidence type="ECO:0000259" key="4">
    <source>
        <dbReference type="Pfam" id="PF03441"/>
    </source>
</evidence>
<proteinExistence type="predicted"/>
<name>A0A562SVA0_9BACT</name>
<dbReference type="InterPro" id="IPR002081">
    <property type="entry name" value="Cryptochrome/DNA_photolyase_1"/>
</dbReference>
<keyword evidence="1 3" id="KW-0285">Flavoprotein</keyword>
<dbReference type="GO" id="GO:0043153">
    <property type="term" value="P:entrainment of circadian clock by photoperiod"/>
    <property type="evidence" value="ECO:0007669"/>
    <property type="project" value="TreeGrafter"/>
</dbReference>
<dbReference type="SUPFAM" id="SSF48173">
    <property type="entry name" value="Cryptochrome/photolyase FAD-binding domain"/>
    <property type="match status" value="1"/>
</dbReference>
<sequence>MISFATDYSSILERVENVDPIRYGKTRNFIDGDVTYLSPYISRGVISTKQVKEIVMKKGYKPYQVEKFLQELAWREYFQRVWQAKGTAAINTALKQDQVDVKHTHMIGAVANAATGIEAIDEQISKLYETGYMHNHARMYTASIVCNIGKAHWHQPSKWMYYHLLDGDLASNNCSWQWVAAAFSSKKYYCNQENINNYCNSNQRQTFLDKSYEELPEMNIPDALQQTVELSLHTELPTATAINIDPSKPMLIYNSYNLDPNWRKEEDANRILLLEPSHFVRYPVSEKVLQFIIDLSKNIEGIQLFVGEFDELLQVTSRAQIISKEHPAFEHYTGTKDGRNWMFPQVTGYFNSFFSYWKKCVRYL</sequence>
<feature type="binding site" evidence="3">
    <location>
        <begin position="71"/>
        <end position="78"/>
    </location>
    <ligand>
        <name>FAD</name>
        <dbReference type="ChEBI" id="CHEBI:57692"/>
    </ligand>
</feature>
<dbReference type="Gene3D" id="1.10.579.10">
    <property type="entry name" value="DNA Cyclobutane Dipyrimidine Photolyase, subunit A, domain 3"/>
    <property type="match status" value="1"/>
</dbReference>
<dbReference type="InterPro" id="IPR036134">
    <property type="entry name" value="Crypto/Photolyase_FAD-like_sf"/>
</dbReference>
<keyword evidence="6" id="KW-1185">Reference proteome</keyword>
<dbReference type="EMBL" id="VLLE01000002">
    <property type="protein sequence ID" value="TWI85239.1"/>
    <property type="molecule type" value="Genomic_DNA"/>
</dbReference>
<dbReference type="InterPro" id="IPR005101">
    <property type="entry name" value="Cryptochr/Photolyase_FAD-bd"/>
</dbReference>
<comment type="caution">
    <text evidence="5">The sequence shown here is derived from an EMBL/GenBank/DDBJ whole genome shotgun (WGS) entry which is preliminary data.</text>
</comment>